<proteinExistence type="predicted"/>
<name>A0A2X0IHZ9_9ACTN</name>
<dbReference type="EMBL" id="QKYN01000092">
    <property type="protein sequence ID" value="RAG83213.1"/>
    <property type="molecule type" value="Genomic_DNA"/>
</dbReference>
<comment type="caution">
    <text evidence="1">The sequence shown here is derived from an EMBL/GenBank/DDBJ whole genome shotgun (WGS) entry which is preliminary data.</text>
</comment>
<evidence type="ECO:0000313" key="2">
    <source>
        <dbReference type="Proteomes" id="UP000248889"/>
    </source>
</evidence>
<dbReference type="AlphaFoldDB" id="A0A2X0IHZ9"/>
<organism evidence="1 2">
    <name type="scientific">Streptacidiphilus pinicola</name>
    <dbReference type="NCBI Taxonomy" id="2219663"/>
    <lineage>
        <taxon>Bacteria</taxon>
        <taxon>Bacillati</taxon>
        <taxon>Actinomycetota</taxon>
        <taxon>Actinomycetes</taxon>
        <taxon>Kitasatosporales</taxon>
        <taxon>Streptomycetaceae</taxon>
        <taxon>Streptacidiphilus</taxon>
    </lineage>
</organism>
<accession>A0A2X0IHZ9</accession>
<gene>
    <name evidence="1" type="ORF">DN069_23555</name>
</gene>
<evidence type="ECO:0000313" key="1">
    <source>
        <dbReference type="EMBL" id="RAG83213.1"/>
    </source>
</evidence>
<sequence length="120" mass="12545">MAPNVGDSAMSWFETHQTTIDTLTNDVGAVAKDSTDMGSLSSNCTRLATDEHTAEQVPPIPDAQAQTHWAAALNDLRAGAKDCNAGASDSNLDQVMQGVGQIMKALGELQATMQRLTAAA</sequence>
<reference evidence="1 2" key="1">
    <citation type="submission" date="2018-06" db="EMBL/GenBank/DDBJ databases">
        <title>Streptacidiphilus pinicola sp. nov., isolated from pine grove soil.</title>
        <authorList>
            <person name="Roh S.G."/>
            <person name="Park S."/>
            <person name="Kim M.-K."/>
            <person name="Yun B.-R."/>
            <person name="Park J."/>
            <person name="Kim M.J."/>
            <person name="Kim Y.S."/>
            <person name="Kim S.B."/>
        </authorList>
    </citation>
    <scope>NUCLEOTIDE SEQUENCE [LARGE SCALE GENOMIC DNA]</scope>
    <source>
        <strain evidence="1 2">MMS16-CNU450</strain>
    </source>
</reference>
<keyword evidence="2" id="KW-1185">Reference proteome</keyword>
<dbReference type="Proteomes" id="UP000248889">
    <property type="component" value="Unassembled WGS sequence"/>
</dbReference>
<protein>
    <submittedName>
        <fullName evidence="1">Uncharacterized protein</fullName>
    </submittedName>
</protein>